<dbReference type="SUPFAM" id="SSF53822">
    <property type="entry name" value="Periplasmic binding protein-like I"/>
    <property type="match status" value="1"/>
</dbReference>
<evidence type="ECO:0000256" key="3">
    <source>
        <dbReference type="ARBA" id="ARBA00023163"/>
    </source>
</evidence>
<dbReference type="SUPFAM" id="SSF46785">
    <property type="entry name" value="Winged helix' DNA-binding domain"/>
    <property type="match status" value="1"/>
</dbReference>
<evidence type="ECO:0000313" key="6">
    <source>
        <dbReference type="EMBL" id="MFC3936001.1"/>
    </source>
</evidence>
<dbReference type="InterPro" id="IPR028082">
    <property type="entry name" value="Peripla_BP_I"/>
</dbReference>
<accession>A0ABV8DBU4</accession>
<dbReference type="InterPro" id="IPR000524">
    <property type="entry name" value="Tscrpt_reg_HTH_GntR"/>
</dbReference>
<dbReference type="CDD" id="cd07377">
    <property type="entry name" value="WHTH_GntR"/>
    <property type="match status" value="1"/>
</dbReference>
<keyword evidence="2" id="KW-0238">DNA-binding</keyword>
<comment type="caution">
    <text evidence="6">The sequence shown here is derived from an EMBL/GenBank/DDBJ whole genome shotgun (WGS) entry which is preliminary data.</text>
</comment>
<dbReference type="Pfam" id="PF00392">
    <property type="entry name" value="GntR"/>
    <property type="match status" value="1"/>
</dbReference>
<feature type="compositionally biased region" description="Polar residues" evidence="4">
    <location>
        <begin position="75"/>
        <end position="86"/>
    </location>
</feature>
<dbReference type="PANTHER" id="PTHR44846">
    <property type="entry name" value="MANNOSYL-D-GLYCERATE TRANSPORT/METABOLISM SYSTEM REPRESSOR MNGR-RELATED"/>
    <property type="match status" value="1"/>
</dbReference>
<reference evidence="7" key="1">
    <citation type="journal article" date="2019" name="Int. J. Syst. Evol. Microbiol.">
        <title>The Global Catalogue of Microorganisms (GCM) 10K type strain sequencing project: providing services to taxonomists for standard genome sequencing and annotation.</title>
        <authorList>
            <consortium name="The Broad Institute Genomics Platform"/>
            <consortium name="The Broad Institute Genome Sequencing Center for Infectious Disease"/>
            <person name="Wu L."/>
            <person name="Ma J."/>
        </authorList>
    </citation>
    <scope>NUCLEOTIDE SEQUENCE [LARGE SCALE GENOMIC DNA]</scope>
    <source>
        <strain evidence="7">CCUG 2113</strain>
    </source>
</reference>
<dbReference type="EMBL" id="JBHSAJ010000047">
    <property type="protein sequence ID" value="MFC3936001.1"/>
    <property type="molecule type" value="Genomic_DNA"/>
</dbReference>
<gene>
    <name evidence="6" type="ORF">ACFOW3_15425</name>
</gene>
<keyword evidence="3" id="KW-0804">Transcription</keyword>
<keyword evidence="1" id="KW-0805">Transcription regulation</keyword>
<protein>
    <submittedName>
        <fullName evidence="6">GntR family transcriptional regulator</fullName>
    </submittedName>
</protein>
<evidence type="ECO:0000256" key="2">
    <source>
        <dbReference type="ARBA" id="ARBA00023125"/>
    </source>
</evidence>
<name>A0ABV8DBU4_9BURK</name>
<dbReference type="Gene3D" id="1.10.10.10">
    <property type="entry name" value="Winged helix-like DNA-binding domain superfamily/Winged helix DNA-binding domain"/>
    <property type="match status" value="1"/>
</dbReference>
<organism evidence="6 7">
    <name type="scientific">Acidovorax facilis</name>
    <dbReference type="NCBI Taxonomy" id="12917"/>
    <lineage>
        <taxon>Bacteria</taxon>
        <taxon>Pseudomonadati</taxon>
        <taxon>Pseudomonadota</taxon>
        <taxon>Betaproteobacteria</taxon>
        <taxon>Burkholderiales</taxon>
        <taxon>Comamonadaceae</taxon>
        <taxon>Acidovorax</taxon>
    </lineage>
</organism>
<evidence type="ECO:0000256" key="4">
    <source>
        <dbReference type="SAM" id="MobiDB-lite"/>
    </source>
</evidence>
<sequence length="384" mass="41517">MNTMRSSPSPDLEQFLEQLAHEARPGDRLPTIRELMKRFGASQMLVQRAFQRLKEKGLIDAQVGRGTYFLGAGSQPVTTTETSPLPSKSPHPKAPATAPSTVKSVLLLRRSISIARGRVLIESLQHRLAADGHRVLELSYNDPDHALTVLKGLPRFDACVVQSTFKAIPIALLAALRDKCDVLAVDGAALVGADVEAVGTEWGEPLAAAIALLMEQGHRRIAYACTSHPFLATQLGRRRFKYLQATLSDVVLQEITLDMLPHEDYTARLVEQIQVRVKGADSASALPFTALVAWGIEDGALFQRLLAHSGISVPAQLSVVLLGRTDLASEHADFFEVIGCSVADQVDALHRAITARWADAGTPYGMHLTPVTHRAGTSVAAPAR</sequence>
<dbReference type="InterPro" id="IPR036388">
    <property type="entry name" value="WH-like_DNA-bd_sf"/>
</dbReference>
<dbReference type="InterPro" id="IPR036390">
    <property type="entry name" value="WH_DNA-bd_sf"/>
</dbReference>
<dbReference type="InterPro" id="IPR050679">
    <property type="entry name" value="Bact_HTH_transcr_reg"/>
</dbReference>
<dbReference type="InterPro" id="IPR046335">
    <property type="entry name" value="LacI/GalR-like_sensor"/>
</dbReference>
<dbReference type="Pfam" id="PF13377">
    <property type="entry name" value="Peripla_BP_3"/>
    <property type="match status" value="1"/>
</dbReference>
<evidence type="ECO:0000259" key="5">
    <source>
        <dbReference type="PROSITE" id="PS50949"/>
    </source>
</evidence>
<evidence type="ECO:0000256" key="1">
    <source>
        <dbReference type="ARBA" id="ARBA00023015"/>
    </source>
</evidence>
<dbReference type="SMART" id="SM00345">
    <property type="entry name" value="HTH_GNTR"/>
    <property type="match status" value="1"/>
</dbReference>
<dbReference type="RefSeq" id="WP_242701245.1">
    <property type="nucleotide sequence ID" value="NZ_JAMXAX010000087.1"/>
</dbReference>
<feature type="region of interest" description="Disordered" evidence="4">
    <location>
        <begin position="73"/>
        <end position="99"/>
    </location>
</feature>
<proteinExistence type="predicted"/>
<evidence type="ECO:0000313" key="7">
    <source>
        <dbReference type="Proteomes" id="UP001595693"/>
    </source>
</evidence>
<keyword evidence="7" id="KW-1185">Reference proteome</keyword>
<dbReference type="Gene3D" id="3.40.50.2300">
    <property type="match status" value="2"/>
</dbReference>
<dbReference type="PROSITE" id="PS50949">
    <property type="entry name" value="HTH_GNTR"/>
    <property type="match status" value="1"/>
</dbReference>
<feature type="domain" description="HTH gntR-type" evidence="5">
    <location>
        <begin position="5"/>
        <end position="72"/>
    </location>
</feature>
<dbReference type="Proteomes" id="UP001595693">
    <property type="component" value="Unassembled WGS sequence"/>
</dbReference>